<proteinExistence type="predicted"/>
<keyword evidence="1" id="KW-0175">Coiled coil</keyword>
<protein>
    <submittedName>
        <fullName evidence="3">Uncharacterized protein</fullName>
    </submittedName>
</protein>
<feature type="region of interest" description="Disordered" evidence="2">
    <location>
        <begin position="604"/>
        <end position="646"/>
    </location>
</feature>
<feature type="region of interest" description="Disordered" evidence="2">
    <location>
        <begin position="677"/>
        <end position="699"/>
    </location>
</feature>
<evidence type="ECO:0000313" key="3">
    <source>
        <dbReference type="EMBL" id="CCX30609.1"/>
    </source>
</evidence>
<evidence type="ECO:0000313" key="4">
    <source>
        <dbReference type="Proteomes" id="UP000018144"/>
    </source>
</evidence>
<organism evidence="3 4">
    <name type="scientific">Pyronema omphalodes (strain CBS 100304)</name>
    <name type="common">Pyronema confluens</name>
    <dbReference type="NCBI Taxonomy" id="1076935"/>
    <lineage>
        <taxon>Eukaryota</taxon>
        <taxon>Fungi</taxon>
        <taxon>Dikarya</taxon>
        <taxon>Ascomycota</taxon>
        <taxon>Pezizomycotina</taxon>
        <taxon>Pezizomycetes</taxon>
        <taxon>Pezizales</taxon>
        <taxon>Pyronemataceae</taxon>
        <taxon>Pyronema</taxon>
    </lineage>
</organism>
<reference evidence="3 4" key="1">
    <citation type="journal article" date="2013" name="PLoS Genet.">
        <title>The genome and development-dependent transcriptomes of Pyronema confluens: a window into fungal evolution.</title>
        <authorList>
            <person name="Traeger S."/>
            <person name="Altegoer F."/>
            <person name="Freitag M."/>
            <person name="Gabaldon T."/>
            <person name="Kempken F."/>
            <person name="Kumar A."/>
            <person name="Marcet-Houben M."/>
            <person name="Poggeler S."/>
            <person name="Stajich J.E."/>
            <person name="Nowrousian M."/>
        </authorList>
    </citation>
    <scope>NUCLEOTIDE SEQUENCE [LARGE SCALE GENOMIC DNA]</scope>
    <source>
        <strain evidence="4">CBS 100304</strain>
        <tissue evidence="3">Vegetative mycelium</tissue>
    </source>
</reference>
<dbReference type="AlphaFoldDB" id="U4LEP9"/>
<feature type="region of interest" description="Disordered" evidence="2">
    <location>
        <begin position="99"/>
        <end position="137"/>
    </location>
</feature>
<feature type="compositionally biased region" description="Polar residues" evidence="2">
    <location>
        <begin position="679"/>
        <end position="695"/>
    </location>
</feature>
<feature type="region of interest" description="Disordered" evidence="2">
    <location>
        <begin position="1"/>
        <end position="23"/>
    </location>
</feature>
<name>U4LEP9_PYROM</name>
<sequence length="746" mass="85865">MTKAVGRDHRHLNRVRNDGTTSRAIPRTAGCAMMYHNGPPDGYIEGVNPEKGETWDMEQVEGWDMESGEAEAGFMEGEIQEAPEELLEGEAEAMEALDKEAAGGKPPRETPVPYFRYQPGRRDAESMGTREARQNTTHPNTIEQSVQRLATYIHNHDELMKALEREIARRKRLRGISETEEDKDMHAQEISALERVYIRITQRLYDPALTSLVFAQIEASQARAPPTEPQMRPRPYLPPYPHYINFDAPTDLNKALLDVFQPREPEPTVYKKLLYNLLTTQTSPDITSFNIMLHGFTIYRQNSLAHMVLQCMVEADLILDDYSAAILINLTTKSNDHVSYHRVVNILQHQVKTANGRRKIIFPKKGHPEIPPGPMVISKFVWESIINGSARYGHIKAANMYLKRMTKAHPTQPMSMVLTTSLVKLCTEKRNWNEGKKLWRRVWVADKIAVKEGKPSDLDIRFYRAIYFLCKACNKYNYIKLILKQAETMGWDEKKIEGPPEKTKGMLATSEVKVPRLAVMTKIWSRYTRALIRRTNSYNSQGQQGMRPDKLLKAMEKVFEDTRLWRKETSRLLEIQNERWEKWNEEYMKDQLLPELVRRVVKDQRREKEEQRGKNADVEVGGAKMEVELAKPAKPAQETKETKESRELQRSLVWQTIISQRLPIARDGALIAQHDIDATSPTNPEDTVPTSTTGIPSWKPDLAAFTRGVETQNFRFKENGNRSGNGNGKWSQRRNDIIYPTSHKEF</sequence>
<gene>
    <name evidence="3" type="ORF">PCON_08946</name>
</gene>
<evidence type="ECO:0000256" key="1">
    <source>
        <dbReference type="SAM" id="Coils"/>
    </source>
</evidence>
<feature type="compositionally biased region" description="Basic and acidic residues" evidence="2">
    <location>
        <begin position="120"/>
        <end position="133"/>
    </location>
</feature>
<keyword evidence="4" id="KW-1185">Reference proteome</keyword>
<feature type="region of interest" description="Disordered" evidence="2">
    <location>
        <begin position="715"/>
        <end position="746"/>
    </location>
</feature>
<feature type="coiled-coil region" evidence="1">
    <location>
        <begin position="153"/>
        <end position="196"/>
    </location>
</feature>
<dbReference type="OrthoDB" id="185373at2759"/>
<evidence type="ECO:0000256" key="2">
    <source>
        <dbReference type="SAM" id="MobiDB-lite"/>
    </source>
</evidence>
<feature type="compositionally biased region" description="Basic and acidic residues" evidence="2">
    <location>
        <begin position="99"/>
        <end position="108"/>
    </location>
</feature>
<dbReference type="eggNOG" id="ENOG502T5H3">
    <property type="taxonomic scope" value="Eukaryota"/>
</dbReference>
<dbReference type="Proteomes" id="UP000018144">
    <property type="component" value="Unassembled WGS sequence"/>
</dbReference>
<feature type="compositionally biased region" description="Basic and acidic residues" evidence="2">
    <location>
        <begin position="625"/>
        <end position="646"/>
    </location>
</feature>
<feature type="compositionally biased region" description="Polar residues" evidence="2">
    <location>
        <begin position="721"/>
        <end position="730"/>
    </location>
</feature>
<dbReference type="STRING" id="1076935.U4LEP9"/>
<accession>U4LEP9</accession>
<feature type="compositionally biased region" description="Basic and acidic residues" evidence="2">
    <location>
        <begin position="604"/>
        <end position="617"/>
    </location>
</feature>
<dbReference type="EMBL" id="HF935458">
    <property type="protein sequence ID" value="CCX30609.1"/>
    <property type="molecule type" value="Genomic_DNA"/>
</dbReference>